<dbReference type="Gene3D" id="3.40.630.30">
    <property type="match status" value="1"/>
</dbReference>
<keyword evidence="3" id="KW-0687">Ribonucleoprotein</keyword>
<feature type="domain" description="Doublecortin" evidence="1">
    <location>
        <begin position="54"/>
        <end position="143"/>
    </location>
</feature>
<dbReference type="InterPro" id="IPR003533">
    <property type="entry name" value="Doublecortin_dom"/>
</dbReference>
<dbReference type="PANTHER" id="PTHR43451">
    <property type="entry name" value="ACETYLTRANSFERASE (GNAT) FAMILY PROTEIN"/>
    <property type="match status" value="1"/>
</dbReference>
<evidence type="ECO:0000313" key="4">
    <source>
        <dbReference type="Proteomes" id="UP000198970"/>
    </source>
</evidence>
<keyword evidence="4" id="KW-1185">Reference proteome</keyword>
<gene>
    <name evidence="3" type="ORF">SAMN02745906_2020</name>
</gene>
<proteinExistence type="predicted"/>
<dbReference type="SUPFAM" id="SSF55729">
    <property type="entry name" value="Acyl-CoA N-acyltransferases (Nat)"/>
    <property type="match status" value="1"/>
</dbReference>
<sequence>MNIRQAERKDLETVKSITSCTIQTIYPRYYPSGAVDFFLSHHNEDHIMDDIDSQRVYVLENGENAFGTVTIKDFEICRLFVLPLYHGKGYGRLLLEFSEQLIAGQFNKIQLDSSLPAKEIYLKRGFKEIASHHIITENGDYLCYDVMEKELL</sequence>
<evidence type="ECO:0000259" key="2">
    <source>
        <dbReference type="PROSITE" id="PS51186"/>
    </source>
</evidence>
<protein>
    <submittedName>
        <fullName evidence="3">Ribosomal protein S18 acetylase RimI</fullName>
    </submittedName>
</protein>
<reference evidence="3 4" key="1">
    <citation type="submission" date="2016-10" db="EMBL/GenBank/DDBJ databases">
        <authorList>
            <person name="Varghese N."/>
            <person name="Submissions S."/>
        </authorList>
    </citation>
    <scope>NUCLEOTIDE SEQUENCE [LARGE SCALE GENOMIC DNA]</scope>
    <source>
        <strain evidence="3 4">ATCC 19403</strain>
    </source>
</reference>
<dbReference type="PROSITE" id="PS51186">
    <property type="entry name" value="GNAT"/>
    <property type="match status" value="1"/>
</dbReference>
<evidence type="ECO:0000259" key="1">
    <source>
        <dbReference type="PROSITE" id="PS50309"/>
    </source>
</evidence>
<dbReference type="EMBL" id="LT630003">
    <property type="protein sequence ID" value="SET80019.1"/>
    <property type="molecule type" value="Genomic_DNA"/>
</dbReference>
<feature type="domain" description="N-acetyltransferase" evidence="2">
    <location>
        <begin position="1"/>
        <end position="152"/>
    </location>
</feature>
<accession>A0ABY1C8T8</accession>
<organism evidence="3 4">
    <name type="scientific">Lacrimispora sphenoides JCM 1415</name>
    <dbReference type="NCBI Taxonomy" id="1297793"/>
    <lineage>
        <taxon>Bacteria</taxon>
        <taxon>Bacillati</taxon>
        <taxon>Bacillota</taxon>
        <taxon>Clostridia</taxon>
        <taxon>Lachnospirales</taxon>
        <taxon>Lachnospiraceae</taxon>
        <taxon>Lacrimispora</taxon>
    </lineage>
</organism>
<dbReference type="Proteomes" id="UP000198970">
    <property type="component" value="Chromosome I"/>
</dbReference>
<dbReference type="PROSITE" id="PS50309">
    <property type="entry name" value="DC"/>
    <property type="match status" value="1"/>
</dbReference>
<evidence type="ECO:0000313" key="3">
    <source>
        <dbReference type="EMBL" id="SET80019.1"/>
    </source>
</evidence>
<keyword evidence="3" id="KW-0689">Ribosomal protein</keyword>
<dbReference type="CDD" id="cd04301">
    <property type="entry name" value="NAT_SF"/>
    <property type="match status" value="1"/>
</dbReference>
<dbReference type="Pfam" id="PF13673">
    <property type="entry name" value="Acetyltransf_10"/>
    <property type="match status" value="1"/>
</dbReference>
<dbReference type="PANTHER" id="PTHR43451:SF1">
    <property type="entry name" value="ACETYLTRANSFERASE"/>
    <property type="match status" value="1"/>
</dbReference>
<dbReference type="GO" id="GO:0005840">
    <property type="term" value="C:ribosome"/>
    <property type="evidence" value="ECO:0007669"/>
    <property type="project" value="UniProtKB-KW"/>
</dbReference>
<dbReference type="InterPro" id="IPR052564">
    <property type="entry name" value="N-acetyltrans/Recomb-assoc"/>
</dbReference>
<name>A0ABY1C8T8_9FIRM</name>
<dbReference type="InterPro" id="IPR000182">
    <property type="entry name" value="GNAT_dom"/>
</dbReference>
<dbReference type="InterPro" id="IPR016181">
    <property type="entry name" value="Acyl_CoA_acyltransferase"/>
</dbReference>